<reference evidence="2" key="1">
    <citation type="submission" date="2019-12" db="EMBL/GenBank/DDBJ databases">
        <title>An insight into the sialome of adult female Ixodes ricinus ticks feeding for 6 days.</title>
        <authorList>
            <person name="Perner J."/>
            <person name="Ribeiro J.M.C."/>
        </authorList>
    </citation>
    <scope>NUCLEOTIDE SEQUENCE</scope>
    <source>
        <strain evidence="2">Semi-engorged</strain>
        <tissue evidence="2">Salivary glands</tissue>
    </source>
</reference>
<dbReference type="EMBL" id="GIFC01007534">
    <property type="protein sequence ID" value="MXU89617.1"/>
    <property type="molecule type" value="Transcribed_RNA"/>
</dbReference>
<evidence type="ECO:0000313" key="2">
    <source>
        <dbReference type="EMBL" id="MXU89617.1"/>
    </source>
</evidence>
<accession>A0A6B0UIY4</accession>
<evidence type="ECO:0000256" key="1">
    <source>
        <dbReference type="SAM" id="SignalP"/>
    </source>
</evidence>
<organism evidence="2">
    <name type="scientific">Ixodes ricinus</name>
    <name type="common">Common tick</name>
    <name type="synonym">Acarus ricinus</name>
    <dbReference type="NCBI Taxonomy" id="34613"/>
    <lineage>
        <taxon>Eukaryota</taxon>
        <taxon>Metazoa</taxon>
        <taxon>Ecdysozoa</taxon>
        <taxon>Arthropoda</taxon>
        <taxon>Chelicerata</taxon>
        <taxon>Arachnida</taxon>
        <taxon>Acari</taxon>
        <taxon>Parasitiformes</taxon>
        <taxon>Ixodida</taxon>
        <taxon>Ixodoidea</taxon>
        <taxon>Ixodidae</taxon>
        <taxon>Ixodinae</taxon>
        <taxon>Ixodes</taxon>
    </lineage>
</organism>
<name>A0A6B0UIY4_IXORI</name>
<feature type="chain" id="PRO_5025462321" evidence="1">
    <location>
        <begin position="19"/>
        <end position="109"/>
    </location>
</feature>
<proteinExistence type="predicted"/>
<protein>
    <submittedName>
        <fullName evidence="2">Putative secreted protein</fullName>
    </submittedName>
</protein>
<dbReference type="AlphaFoldDB" id="A0A6B0UIY4"/>
<feature type="signal peptide" evidence="1">
    <location>
        <begin position="1"/>
        <end position="18"/>
    </location>
</feature>
<sequence length="109" mass="12041">MWMSLWRTLTVCTPVSLGTKCTAYWQSSKSAISASSELPDGDVTRAAMSNPLVPGILKVNWHLEPTSAVGAASRCFLIFSRWMLEPLPVTLTVNGEPLTWWSANLRLTM</sequence>
<keyword evidence="1" id="KW-0732">Signal</keyword>